<evidence type="ECO:0000313" key="4">
    <source>
        <dbReference type="Proteomes" id="UP000276215"/>
    </source>
</evidence>
<feature type="region of interest" description="Disordered" evidence="1">
    <location>
        <begin position="145"/>
        <end position="174"/>
    </location>
</feature>
<reference evidence="3 4" key="1">
    <citation type="journal article" date="2018" name="Nat. Ecol. Evol.">
        <title>Pezizomycetes genomes reveal the molecular basis of ectomycorrhizal truffle lifestyle.</title>
        <authorList>
            <person name="Murat C."/>
            <person name="Payen T."/>
            <person name="Noel B."/>
            <person name="Kuo A."/>
            <person name="Morin E."/>
            <person name="Chen J."/>
            <person name="Kohler A."/>
            <person name="Krizsan K."/>
            <person name="Balestrini R."/>
            <person name="Da Silva C."/>
            <person name="Montanini B."/>
            <person name="Hainaut M."/>
            <person name="Levati E."/>
            <person name="Barry K.W."/>
            <person name="Belfiori B."/>
            <person name="Cichocki N."/>
            <person name="Clum A."/>
            <person name="Dockter R.B."/>
            <person name="Fauchery L."/>
            <person name="Guy J."/>
            <person name="Iotti M."/>
            <person name="Le Tacon F."/>
            <person name="Lindquist E.A."/>
            <person name="Lipzen A."/>
            <person name="Malagnac F."/>
            <person name="Mello A."/>
            <person name="Molinier V."/>
            <person name="Miyauchi S."/>
            <person name="Poulain J."/>
            <person name="Riccioni C."/>
            <person name="Rubini A."/>
            <person name="Sitrit Y."/>
            <person name="Splivallo R."/>
            <person name="Traeger S."/>
            <person name="Wang M."/>
            <person name="Zifcakova L."/>
            <person name="Wipf D."/>
            <person name="Zambonelli A."/>
            <person name="Paolocci F."/>
            <person name="Nowrousian M."/>
            <person name="Ottonello S."/>
            <person name="Baldrian P."/>
            <person name="Spatafora J.W."/>
            <person name="Henrissat B."/>
            <person name="Nagy L.G."/>
            <person name="Aury J.M."/>
            <person name="Wincker P."/>
            <person name="Grigoriev I.V."/>
            <person name="Bonfante P."/>
            <person name="Martin F.M."/>
        </authorList>
    </citation>
    <scope>NUCLEOTIDE SEQUENCE [LARGE SCALE GENOMIC DNA]</scope>
    <source>
        <strain evidence="3 4">120613-1</strain>
    </source>
</reference>
<dbReference type="EMBL" id="ML120374">
    <property type="protein sequence ID" value="RPB01340.1"/>
    <property type="molecule type" value="Genomic_DNA"/>
</dbReference>
<keyword evidence="4" id="KW-1185">Reference proteome</keyword>
<dbReference type="AlphaFoldDB" id="A0A3N4JSQ4"/>
<feature type="compositionally biased region" description="Basic and acidic residues" evidence="1">
    <location>
        <begin position="159"/>
        <end position="174"/>
    </location>
</feature>
<proteinExistence type="predicted"/>
<organism evidence="3 4">
    <name type="scientific">Choiromyces venosus 120613-1</name>
    <dbReference type="NCBI Taxonomy" id="1336337"/>
    <lineage>
        <taxon>Eukaryota</taxon>
        <taxon>Fungi</taxon>
        <taxon>Dikarya</taxon>
        <taxon>Ascomycota</taxon>
        <taxon>Pezizomycotina</taxon>
        <taxon>Pezizomycetes</taxon>
        <taxon>Pezizales</taxon>
        <taxon>Tuberaceae</taxon>
        <taxon>Choiromyces</taxon>
    </lineage>
</organism>
<dbReference type="STRING" id="1336337.A0A3N4JSQ4"/>
<protein>
    <submittedName>
        <fullName evidence="3">Uncharacterized protein</fullName>
    </submittedName>
</protein>
<sequence>MPPQPPPCQSTNQEPHPPASATLLLNTHNPSLYKSPGRSFNPSNPRSTTKFLLSNTLGVHNPLCFVQHVPQHAVAFTLLGRRYTVLSTVRLVVCVCGYLVLHRAFLIYVRNAHMQRLKVVEEQGKLGKEEETVDKNKPIPLDYKSEGEGWGSKARKRQREATKRVEEEAERRNLGEGEGLKSIWISGGIGLLMARLKYYAVG</sequence>
<accession>A0A3N4JSQ4</accession>
<evidence type="ECO:0000256" key="1">
    <source>
        <dbReference type="SAM" id="MobiDB-lite"/>
    </source>
</evidence>
<dbReference type="Proteomes" id="UP000276215">
    <property type="component" value="Unassembled WGS sequence"/>
</dbReference>
<keyword evidence="2" id="KW-0812">Transmembrane</keyword>
<gene>
    <name evidence="3" type="ORF">L873DRAFT_1803881</name>
</gene>
<evidence type="ECO:0000313" key="3">
    <source>
        <dbReference type="EMBL" id="RPB01340.1"/>
    </source>
</evidence>
<name>A0A3N4JSQ4_9PEZI</name>
<evidence type="ECO:0000256" key="2">
    <source>
        <dbReference type="SAM" id="Phobius"/>
    </source>
</evidence>
<keyword evidence="2" id="KW-1133">Transmembrane helix</keyword>
<keyword evidence="2" id="KW-0472">Membrane</keyword>
<feature type="transmembrane region" description="Helical" evidence="2">
    <location>
        <begin position="88"/>
        <end position="109"/>
    </location>
</feature>